<sequence>MTELVVSSNCIDEPGYGEFLEKIAFVIEDCTKSGMRWTSVVLKQLISRAMKHILCHKIQMQCYNITTWDPQKGICDINFPACIMRTYAENHCREFENDLELAYYMCMSGATKCSNKREVIDECAKEYMTEIKRIIGEIDKRRNLAANKI</sequence>
<dbReference type="EMBL" id="CAKAEH010001858">
    <property type="protein sequence ID" value="CAG9539885.1"/>
    <property type="molecule type" value="Genomic_DNA"/>
</dbReference>
<proteinExistence type="predicted"/>
<name>A0A8J2Q6W5_9BILA</name>
<dbReference type="Proteomes" id="UP000746747">
    <property type="component" value="Unassembled WGS sequence"/>
</dbReference>
<reference evidence="1" key="1">
    <citation type="submission" date="2021-09" db="EMBL/GenBank/DDBJ databases">
        <authorList>
            <consortium name="Pathogen Informatics"/>
        </authorList>
    </citation>
    <scope>NUCLEOTIDE SEQUENCE</scope>
</reference>
<accession>A0A8J2Q6W5</accession>
<organism evidence="1 2">
    <name type="scientific">Cercopithifilaria johnstoni</name>
    <dbReference type="NCBI Taxonomy" id="2874296"/>
    <lineage>
        <taxon>Eukaryota</taxon>
        <taxon>Metazoa</taxon>
        <taxon>Ecdysozoa</taxon>
        <taxon>Nematoda</taxon>
        <taxon>Chromadorea</taxon>
        <taxon>Rhabditida</taxon>
        <taxon>Spirurina</taxon>
        <taxon>Spiruromorpha</taxon>
        <taxon>Filarioidea</taxon>
        <taxon>Onchocercidae</taxon>
        <taxon>Cercopithifilaria</taxon>
    </lineage>
</organism>
<keyword evidence="2" id="KW-1185">Reference proteome</keyword>
<comment type="caution">
    <text evidence="1">The sequence shown here is derived from an EMBL/GenBank/DDBJ whole genome shotgun (WGS) entry which is preliminary data.</text>
</comment>
<evidence type="ECO:0000313" key="2">
    <source>
        <dbReference type="Proteomes" id="UP000746747"/>
    </source>
</evidence>
<protein>
    <submittedName>
        <fullName evidence="1">Uncharacterized protein</fullName>
    </submittedName>
</protein>
<evidence type="ECO:0000313" key="1">
    <source>
        <dbReference type="EMBL" id="CAG9539885.1"/>
    </source>
</evidence>
<dbReference type="OrthoDB" id="5824895at2759"/>
<gene>
    <name evidence="1" type="ORF">CJOHNSTONI_LOCUS9448</name>
</gene>
<dbReference type="AlphaFoldDB" id="A0A8J2Q6W5"/>